<keyword evidence="2" id="KW-0812">Transmembrane</keyword>
<feature type="transmembrane region" description="Helical" evidence="2">
    <location>
        <begin position="153"/>
        <end position="170"/>
    </location>
</feature>
<feature type="transmembrane region" description="Helical" evidence="2">
    <location>
        <begin position="406"/>
        <end position="432"/>
    </location>
</feature>
<dbReference type="EMBL" id="QXFV01001797">
    <property type="protein sequence ID" value="KAE8998165.1"/>
    <property type="molecule type" value="Genomic_DNA"/>
</dbReference>
<sequence length="538" mass="60207">MTAWLGWLQDFKKEQRYIGRYSVEKLYAFHDYQEKTSICRVIAVIVLTPLPTILVLCGLDCIPLPDPRGGAKRNTTTFLRSILSHAIMTYACLLCGKQAVGLTERNTKYTHGKSTLLACGIGFYDTSLLSAPRSYCTTVLPALPFGGVYAMPWWAQIAMIFLFPVIKLCVKRALWKYARNLHDLSADVTICMVEISGSLYQTVCMNYVHSKLIVILLMVLDLVQAAHEAHLYIRHDYIMDSKSTLQTAVGIVESVRSSDTIVEKLTADTSLVALPYDENADEQQAVDSPSDRSRGKNSENPASTKAETWRTAVGPVIRGNSLTAKTILFKKAFSRAVLPAPGANKSDTMHSRTNKGEDSDDERLFRHRGVEMRGTAGISIDGVVLHQREQARILEQTLQLLFGAEVLLFIEYVEMFVPVLYSALIGGLWNLPNATYNVILMNMSYDTMIREVVTSLGYGSLEVVSFVLVYFFLKKRYGISALYQLAFLLESYAMTLQGKLVGSYTVILNSTSIHHGTDVTFKFDWDALLKTPNPYRDE</sequence>
<dbReference type="OrthoDB" id="125562at2759"/>
<gene>
    <name evidence="4" type="ORF">PR001_g19405</name>
    <name evidence="3" type="ORF">PR002_g19864</name>
</gene>
<name>A0A6A3K0I9_9STRA</name>
<feature type="transmembrane region" description="Helical" evidence="2">
    <location>
        <begin position="452"/>
        <end position="473"/>
    </location>
</feature>
<comment type="caution">
    <text evidence="4">The sequence shown here is derived from an EMBL/GenBank/DDBJ whole genome shotgun (WGS) entry which is preliminary data.</text>
</comment>
<proteinExistence type="predicted"/>
<dbReference type="AlphaFoldDB" id="A0A6A3K0I9"/>
<feature type="region of interest" description="Disordered" evidence="1">
    <location>
        <begin position="278"/>
        <end position="309"/>
    </location>
</feature>
<reference evidence="5 6" key="1">
    <citation type="submission" date="2018-09" db="EMBL/GenBank/DDBJ databases">
        <title>Genomic investigation of the strawberry pathogen Phytophthora fragariae indicates pathogenicity is determined by transcriptional variation in three key races.</title>
        <authorList>
            <person name="Adams T.M."/>
            <person name="Armitage A.D."/>
            <person name="Sobczyk M.K."/>
            <person name="Bates H.J."/>
            <person name="Dunwell J.M."/>
            <person name="Nellist C.F."/>
            <person name="Harrison R.J."/>
        </authorList>
    </citation>
    <scope>NUCLEOTIDE SEQUENCE [LARGE SCALE GENOMIC DNA]</scope>
    <source>
        <strain evidence="4 5">SCRP249</strain>
        <strain evidence="3 6">SCRP324</strain>
    </source>
</reference>
<evidence type="ECO:0000256" key="2">
    <source>
        <dbReference type="SAM" id="Phobius"/>
    </source>
</evidence>
<feature type="compositionally biased region" description="Basic and acidic residues" evidence="1">
    <location>
        <begin position="347"/>
        <end position="361"/>
    </location>
</feature>
<feature type="transmembrane region" description="Helical" evidence="2">
    <location>
        <begin position="41"/>
        <end position="62"/>
    </location>
</feature>
<evidence type="ECO:0000256" key="1">
    <source>
        <dbReference type="SAM" id="MobiDB-lite"/>
    </source>
</evidence>
<dbReference type="Proteomes" id="UP000435112">
    <property type="component" value="Unassembled WGS sequence"/>
</dbReference>
<keyword evidence="2" id="KW-1133">Transmembrane helix</keyword>
<keyword evidence="2" id="KW-0472">Membrane</keyword>
<feature type="region of interest" description="Disordered" evidence="1">
    <location>
        <begin position="340"/>
        <end position="361"/>
    </location>
</feature>
<evidence type="ECO:0000313" key="5">
    <source>
        <dbReference type="Proteomes" id="UP000429607"/>
    </source>
</evidence>
<protein>
    <submittedName>
        <fullName evidence="4">Uncharacterized protein</fullName>
    </submittedName>
</protein>
<evidence type="ECO:0000313" key="4">
    <source>
        <dbReference type="EMBL" id="KAE8998165.1"/>
    </source>
</evidence>
<dbReference type="Proteomes" id="UP000429607">
    <property type="component" value="Unassembled WGS sequence"/>
</dbReference>
<accession>A0A6A3K0I9</accession>
<dbReference type="EMBL" id="QXFU01001837">
    <property type="protein sequence ID" value="KAE8994644.1"/>
    <property type="molecule type" value="Genomic_DNA"/>
</dbReference>
<organism evidence="4 5">
    <name type="scientific">Phytophthora rubi</name>
    <dbReference type="NCBI Taxonomy" id="129364"/>
    <lineage>
        <taxon>Eukaryota</taxon>
        <taxon>Sar</taxon>
        <taxon>Stramenopiles</taxon>
        <taxon>Oomycota</taxon>
        <taxon>Peronosporomycetes</taxon>
        <taxon>Peronosporales</taxon>
        <taxon>Peronosporaceae</taxon>
        <taxon>Phytophthora</taxon>
    </lineage>
</organism>
<evidence type="ECO:0000313" key="3">
    <source>
        <dbReference type="EMBL" id="KAE8994644.1"/>
    </source>
</evidence>
<evidence type="ECO:0000313" key="6">
    <source>
        <dbReference type="Proteomes" id="UP000435112"/>
    </source>
</evidence>